<name>A0AAF0I8D7_9ENTE</name>
<dbReference type="InterPro" id="IPR004841">
    <property type="entry name" value="AA-permease/SLC12A_dom"/>
</dbReference>
<gene>
    <name evidence="10" type="ORF">OL234_01930</name>
</gene>
<feature type="transmembrane region" description="Helical" evidence="8">
    <location>
        <begin position="243"/>
        <end position="262"/>
    </location>
</feature>
<dbReference type="KEGG" id="vie:OL234_01930"/>
<comment type="subcellular location">
    <subcellularLocation>
        <location evidence="1">Cell membrane</location>
        <topology evidence="1">Multi-pass membrane protein</topology>
    </subcellularLocation>
</comment>
<evidence type="ECO:0000256" key="4">
    <source>
        <dbReference type="ARBA" id="ARBA00022692"/>
    </source>
</evidence>
<feature type="transmembrane region" description="Helical" evidence="8">
    <location>
        <begin position="21"/>
        <end position="41"/>
    </location>
</feature>
<dbReference type="Pfam" id="PF00324">
    <property type="entry name" value="AA_permease"/>
    <property type="match status" value="1"/>
</dbReference>
<keyword evidence="4 8" id="KW-0812">Transmembrane</keyword>
<keyword evidence="7 8" id="KW-0472">Membrane</keyword>
<feature type="domain" description="Amino acid permease/ SLC12A" evidence="9">
    <location>
        <begin position="19"/>
        <end position="450"/>
    </location>
</feature>
<evidence type="ECO:0000256" key="7">
    <source>
        <dbReference type="ARBA" id="ARBA00023136"/>
    </source>
</evidence>
<keyword evidence="11" id="KW-1185">Reference proteome</keyword>
<accession>A0AAF0I8D7</accession>
<dbReference type="PIRSF" id="PIRSF006060">
    <property type="entry name" value="AA_transporter"/>
    <property type="match status" value="1"/>
</dbReference>
<dbReference type="RefSeq" id="WP_275470094.1">
    <property type="nucleotide sequence ID" value="NZ_CP110232.1"/>
</dbReference>
<dbReference type="EMBL" id="CP110232">
    <property type="protein sequence ID" value="WEG74295.1"/>
    <property type="molecule type" value="Genomic_DNA"/>
</dbReference>
<evidence type="ECO:0000256" key="8">
    <source>
        <dbReference type="SAM" id="Phobius"/>
    </source>
</evidence>
<dbReference type="FunFam" id="1.20.1740.10:FF:000001">
    <property type="entry name" value="Amino acid permease"/>
    <property type="match status" value="1"/>
</dbReference>
<feature type="transmembrane region" description="Helical" evidence="8">
    <location>
        <begin position="436"/>
        <end position="455"/>
    </location>
</feature>
<feature type="transmembrane region" description="Helical" evidence="8">
    <location>
        <begin position="367"/>
        <end position="388"/>
    </location>
</feature>
<protein>
    <submittedName>
        <fullName evidence="10">Amino acid permease</fullName>
    </submittedName>
</protein>
<sequence length="459" mass="50798">MLESKEETVQLNGALKSRHMQMIALGGTIGVGLFMGSSATIKWTGPSVLLAYAFSGLILYIVMRALGEMLYISPTTGSFANLATTYLHPRWGYLAAWSTVFEYFLVGISEVIAVEAYLAFWWPDFPNWLIGIIIIGILCLANLISVKVYGEIEMWFALIKVVTIIVMIMLGFLMIFLGVGNHGIPLGLGNLWQHGGFFTGGIKGFVFSLSIVIAAYQGIELIGITAGEAEDPQKNIVKAIRSIVSRILIFYIGAIFVIVTIYPWNQIGEIGSPFVATFAKFGITVAAGIINFVVLTAALSGCNSGIFSASRMLYTLGLQGDLPKFMTKLSRYKVPYMPVITMGLGILVGFILNHFTADYLGKESNLFVIVFGSSVLPGMIPWFIILFSQLKFRQAHEKEWRNHPFKLPLYPFSNYFALLSLFFILICMFFNPETRISIGVGLTFVSVTLVSYEIISKKR</sequence>
<evidence type="ECO:0000256" key="2">
    <source>
        <dbReference type="ARBA" id="ARBA00022448"/>
    </source>
</evidence>
<feature type="transmembrane region" description="Helical" evidence="8">
    <location>
        <begin position="47"/>
        <end position="66"/>
    </location>
</feature>
<feature type="transmembrane region" description="Helical" evidence="8">
    <location>
        <begin position="157"/>
        <end position="177"/>
    </location>
</feature>
<reference evidence="10" key="1">
    <citation type="submission" date="2022-10" db="EMBL/GenBank/DDBJ databases">
        <title>Vagococcus sp. isolated from poultry meat.</title>
        <authorList>
            <person name="Johansson P."/>
            <person name="Bjorkroth J."/>
        </authorList>
    </citation>
    <scope>NUCLEOTIDE SEQUENCE</scope>
    <source>
        <strain evidence="10">STAA11</strain>
    </source>
</reference>
<feature type="transmembrane region" description="Helical" evidence="8">
    <location>
        <begin position="282"/>
        <end position="302"/>
    </location>
</feature>
<keyword evidence="6 8" id="KW-1133">Transmembrane helix</keyword>
<dbReference type="PROSITE" id="PS00218">
    <property type="entry name" value="AMINO_ACID_PERMEASE_1"/>
    <property type="match status" value="1"/>
</dbReference>
<feature type="transmembrane region" description="Helical" evidence="8">
    <location>
        <begin position="409"/>
        <end position="430"/>
    </location>
</feature>
<dbReference type="Gene3D" id="1.20.1740.10">
    <property type="entry name" value="Amino acid/polyamine transporter I"/>
    <property type="match status" value="1"/>
</dbReference>
<evidence type="ECO:0000256" key="5">
    <source>
        <dbReference type="ARBA" id="ARBA00022970"/>
    </source>
</evidence>
<dbReference type="GO" id="GO:0005886">
    <property type="term" value="C:plasma membrane"/>
    <property type="evidence" value="ECO:0007669"/>
    <property type="project" value="UniProtKB-SubCell"/>
</dbReference>
<evidence type="ECO:0000313" key="10">
    <source>
        <dbReference type="EMBL" id="WEG74295.1"/>
    </source>
</evidence>
<keyword evidence="5" id="KW-0029">Amino-acid transport</keyword>
<feature type="transmembrane region" description="Helical" evidence="8">
    <location>
        <begin position="128"/>
        <end position="150"/>
    </location>
</feature>
<dbReference type="AlphaFoldDB" id="A0AAF0I8D7"/>
<dbReference type="GO" id="GO:0055085">
    <property type="term" value="P:transmembrane transport"/>
    <property type="evidence" value="ECO:0007669"/>
    <property type="project" value="InterPro"/>
</dbReference>
<feature type="transmembrane region" description="Helical" evidence="8">
    <location>
        <begin position="197"/>
        <end position="216"/>
    </location>
</feature>
<feature type="transmembrane region" description="Helical" evidence="8">
    <location>
        <begin position="100"/>
        <end position="122"/>
    </location>
</feature>
<evidence type="ECO:0000256" key="1">
    <source>
        <dbReference type="ARBA" id="ARBA00004651"/>
    </source>
</evidence>
<evidence type="ECO:0000256" key="3">
    <source>
        <dbReference type="ARBA" id="ARBA00022475"/>
    </source>
</evidence>
<feature type="transmembrane region" description="Helical" evidence="8">
    <location>
        <begin position="334"/>
        <end position="355"/>
    </location>
</feature>
<evidence type="ECO:0000256" key="6">
    <source>
        <dbReference type="ARBA" id="ARBA00022989"/>
    </source>
</evidence>
<proteinExistence type="predicted"/>
<keyword evidence="2" id="KW-0813">Transport</keyword>
<dbReference type="InterPro" id="IPR004840">
    <property type="entry name" value="Amino_acid_permease_CS"/>
</dbReference>
<dbReference type="PANTHER" id="PTHR43495:SF6">
    <property type="entry name" value="THREONINE_SERINE TRANSPORTER YBXG-RELATED"/>
    <property type="match status" value="1"/>
</dbReference>
<dbReference type="PANTHER" id="PTHR43495">
    <property type="entry name" value="GABA PERMEASE"/>
    <property type="match status" value="1"/>
</dbReference>
<evidence type="ECO:0000313" key="11">
    <source>
        <dbReference type="Proteomes" id="UP001179647"/>
    </source>
</evidence>
<dbReference type="GO" id="GO:0006865">
    <property type="term" value="P:amino acid transport"/>
    <property type="evidence" value="ECO:0007669"/>
    <property type="project" value="UniProtKB-KW"/>
</dbReference>
<dbReference type="Proteomes" id="UP001179647">
    <property type="component" value="Chromosome"/>
</dbReference>
<keyword evidence="3" id="KW-1003">Cell membrane</keyword>
<organism evidence="10 11">
    <name type="scientific">Vagococcus intermedius</name>
    <dbReference type="NCBI Taxonomy" id="2991418"/>
    <lineage>
        <taxon>Bacteria</taxon>
        <taxon>Bacillati</taxon>
        <taxon>Bacillota</taxon>
        <taxon>Bacilli</taxon>
        <taxon>Lactobacillales</taxon>
        <taxon>Enterococcaceae</taxon>
        <taxon>Vagococcus</taxon>
    </lineage>
</organism>
<evidence type="ECO:0000259" key="9">
    <source>
        <dbReference type="Pfam" id="PF00324"/>
    </source>
</evidence>